<dbReference type="EC" id="1.1.1.371" evidence="3"/>
<dbReference type="SUPFAM" id="SSF51735">
    <property type="entry name" value="NAD(P)-binding Rossmann-fold domains"/>
    <property type="match status" value="1"/>
</dbReference>
<evidence type="ECO:0000259" key="1">
    <source>
        <dbReference type="Pfam" id="PF01408"/>
    </source>
</evidence>
<sequence>MKIGIVGAGLIVEVFLEAVKRIGALRPEAICVREGRMDRALELSEKYGIRTQYTDYAQMLNDPEIDFVYIALPNRLHYGYAAQALKSHVNVLVEKPAVLTAAEFKELARLAEENRLFLFECITTVHLPNFQDIKKRIGEIGPIRTVEANYTQYSSRYDQFRQGVVTNIFNPAMGGGALMDLNQYNVHFAVGMWGEPEEVCYYPNLRNGIDTSGVLVLRYRNFLCSCIGAKDSHGDSHVAIHGENGCIRVGSAPNECRFYEIKTDGGAETVNRQQQDNRLYYELCNFSDIYDRRDYEKRNLLLEHSGRVAGVLEKARQFARMSF</sequence>
<evidence type="ECO:0000259" key="2">
    <source>
        <dbReference type="Pfam" id="PF22725"/>
    </source>
</evidence>
<dbReference type="EMBL" id="VWXL01000014">
    <property type="protein sequence ID" value="MVB09827.1"/>
    <property type="molecule type" value="Genomic_DNA"/>
</dbReference>
<protein>
    <submittedName>
        <fullName evidence="3">Scyllo-inositol 2-dehydrogenase (NADP(+)) IolU</fullName>
        <ecNumber evidence="3">1.1.1.371</ecNumber>
    </submittedName>
</protein>
<proteinExistence type="predicted"/>
<gene>
    <name evidence="3" type="primary">iolU</name>
    <name evidence="3" type="ORF">CAFE_04920</name>
</gene>
<reference evidence="3 4" key="1">
    <citation type="submission" date="2019-09" db="EMBL/GenBank/DDBJ databases">
        <title>Genome sequence of Clostridium sp. EA1.</title>
        <authorList>
            <person name="Poehlein A."/>
            <person name="Bengelsdorf F.R."/>
            <person name="Daniel R."/>
        </authorList>
    </citation>
    <scope>NUCLEOTIDE SEQUENCE [LARGE SCALE GENOMIC DNA]</scope>
    <source>
        <strain evidence="3 4">EA1</strain>
    </source>
</reference>
<dbReference type="Pfam" id="PF01408">
    <property type="entry name" value="GFO_IDH_MocA"/>
    <property type="match status" value="1"/>
</dbReference>
<dbReference type="GO" id="GO:0000166">
    <property type="term" value="F:nucleotide binding"/>
    <property type="evidence" value="ECO:0007669"/>
    <property type="project" value="InterPro"/>
</dbReference>
<dbReference type="Gene3D" id="3.30.360.10">
    <property type="entry name" value="Dihydrodipicolinate Reductase, domain 2"/>
    <property type="match status" value="1"/>
</dbReference>
<dbReference type="PANTHER" id="PTHR43054:SF1">
    <property type="entry name" value="SCYLLO-INOSITOL 2-DEHYDROGENASE (NADP(+)) IOLU"/>
    <property type="match status" value="1"/>
</dbReference>
<organism evidence="3 4">
    <name type="scientific">Caproicibacter fermentans</name>
    <dbReference type="NCBI Taxonomy" id="2576756"/>
    <lineage>
        <taxon>Bacteria</taxon>
        <taxon>Bacillati</taxon>
        <taxon>Bacillota</taxon>
        <taxon>Clostridia</taxon>
        <taxon>Eubacteriales</taxon>
        <taxon>Acutalibacteraceae</taxon>
        <taxon>Caproicibacter</taxon>
    </lineage>
</organism>
<dbReference type="PANTHER" id="PTHR43054">
    <property type="match status" value="1"/>
</dbReference>
<feature type="domain" description="Gfo/Idh/MocA-like oxidoreductase N-terminal" evidence="1">
    <location>
        <begin position="1"/>
        <end position="116"/>
    </location>
</feature>
<evidence type="ECO:0000313" key="4">
    <source>
        <dbReference type="Proteomes" id="UP000469440"/>
    </source>
</evidence>
<dbReference type="AlphaFoldDB" id="A0A6N8HW84"/>
<keyword evidence="4" id="KW-1185">Reference proteome</keyword>
<dbReference type="SUPFAM" id="SSF55347">
    <property type="entry name" value="Glyceraldehyde-3-phosphate dehydrogenase-like, C-terminal domain"/>
    <property type="match status" value="1"/>
</dbReference>
<evidence type="ECO:0000313" key="3">
    <source>
        <dbReference type="EMBL" id="MVB09827.1"/>
    </source>
</evidence>
<dbReference type="InterPro" id="IPR055170">
    <property type="entry name" value="GFO_IDH_MocA-like_dom"/>
</dbReference>
<dbReference type="InterPro" id="IPR036291">
    <property type="entry name" value="NAD(P)-bd_dom_sf"/>
</dbReference>
<dbReference type="GO" id="GO:0102497">
    <property type="term" value="F:scyllo-inositol dehydrogenase (NADP+) activity"/>
    <property type="evidence" value="ECO:0007669"/>
    <property type="project" value="UniProtKB-EC"/>
</dbReference>
<accession>A0A6N8HW84</accession>
<comment type="caution">
    <text evidence="3">The sequence shown here is derived from an EMBL/GenBank/DDBJ whole genome shotgun (WGS) entry which is preliminary data.</text>
</comment>
<dbReference type="Gene3D" id="3.40.50.720">
    <property type="entry name" value="NAD(P)-binding Rossmann-like Domain"/>
    <property type="match status" value="1"/>
</dbReference>
<dbReference type="RefSeq" id="WP_066644973.1">
    <property type="nucleotide sequence ID" value="NZ_VWXL01000014.1"/>
</dbReference>
<dbReference type="InterPro" id="IPR000683">
    <property type="entry name" value="Gfo/Idh/MocA-like_OxRdtase_N"/>
</dbReference>
<dbReference type="OrthoDB" id="9783105at2"/>
<dbReference type="Proteomes" id="UP000469440">
    <property type="component" value="Unassembled WGS sequence"/>
</dbReference>
<dbReference type="Pfam" id="PF22725">
    <property type="entry name" value="GFO_IDH_MocA_C3"/>
    <property type="match status" value="1"/>
</dbReference>
<name>A0A6N8HW84_9FIRM</name>
<keyword evidence="3" id="KW-0560">Oxidoreductase</keyword>
<feature type="domain" description="GFO/IDH/MocA-like oxidoreductase" evidence="2">
    <location>
        <begin position="138"/>
        <end position="248"/>
    </location>
</feature>